<name>A0A0S4FN11_METFO</name>
<dbReference type="AlphaFoldDB" id="A0A0S4FN11"/>
<sequence length="35" mass="4018">MEILTIDILRFRTNQGTANLVVEMKKEIKELIGEA</sequence>
<dbReference type="EMBL" id="LN734822">
    <property type="protein sequence ID" value="CEL24402.1"/>
    <property type="molecule type" value="Genomic_DNA"/>
</dbReference>
<organism evidence="1 2">
    <name type="scientific">Methanobacterium formicicum</name>
    <dbReference type="NCBI Taxonomy" id="2162"/>
    <lineage>
        <taxon>Archaea</taxon>
        <taxon>Methanobacteriati</taxon>
        <taxon>Methanobacteriota</taxon>
        <taxon>Methanomada group</taxon>
        <taxon>Methanobacteria</taxon>
        <taxon>Methanobacteriales</taxon>
        <taxon>Methanobacteriaceae</taxon>
        <taxon>Methanobacterium</taxon>
    </lineage>
</organism>
<keyword evidence="2" id="KW-1185">Reference proteome</keyword>
<dbReference type="PATRIC" id="fig|2162.10.peg.789"/>
<protein>
    <submittedName>
        <fullName evidence="1">Uncharacterized protein</fullName>
    </submittedName>
</protein>
<proteinExistence type="predicted"/>
<evidence type="ECO:0000313" key="2">
    <source>
        <dbReference type="Proteomes" id="UP000062768"/>
    </source>
</evidence>
<dbReference type="Proteomes" id="UP000062768">
    <property type="component" value="Chromosome I"/>
</dbReference>
<gene>
    <name evidence="1" type="ORF">MB9_0759</name>
</gene>
<evidence type="ECO:0000313" key="1">
    <source>
        <dbReference type="EMBL" id="CEL24402.1"/>
    </source>
</evidence>
<reference evidence="1" key="1">
    <citation type="submission" date="2014-09" db="EMBL/GenBank/DDBJ databases">
        <authorList>
            <person name="Wibberg D."/>
        </authorList>
    </citation>
    <scope>NUCLEOTIDE SEQUENCE [LARGE SCALE GENOMIC DNA]</scope>
    <source>
        <strain evidence="1">Mb9</strain>
    </source>
</reference>
<accession>A0A0S4FN11</accession>